<dbReference type="InterPro" id="IPR036259">
    <property type="entry name" value="MFS_trans_sf"/>
</dbReference>
<feature type="transmembrane region" description="Helical" evidence="8">
    <location>
        <begin position="221"/>
        <end position="238"/>
    </location>
</feature>
<feature type="transmembrane region" description="Helical" evidence="8">
    <location>
        <begin position="87"/>
        <end position="105"/>
    </location>
</feature>
<feature type="transmembrane region" description="Helical" evidence="8">
    <location>
        <begin position="324"/>
        <end position="345"/>
    </location>
</feature>
<dbReference type="InterPro" id="IPR050171">
    <property type="entry name" value="MFS_Transporters"/>
</dbReference>
<keyword evidence="5" id="KW-0571">Peptide transport</keyword>
<evidence type="ECO:0000256" key="2">
    <source>
        <dbReference type="ARBA" id="ARBA00022448"/>
    </source>
</evidence>
<feature type="transmembrane region" description="Helical" evidence="8">
    <location>
        <begin position="60"/>
        <end position="80"/>
    </location>
</feature>
<evidence type="ECO:0000256" key="4">
    <source>
        <dbReference type="ARBA" id="ARBA00022692"/>
    </source>
</evidence>
<dbReference type="EMBL" id="BMJA01000001">
    <property type="protein sequence ID" value="GGA19661.1"/>
    <property type="molecule type" value="Genomic_DNA"/>
</dbReference>
<feature type="transmembrane region" description="Helical" evidence="8">
    <location>
        <begin position="468"/>
        <end position="488"/>
    </location>
</feature>
<feature type="transmembrane region" description="Helical" evidence="8">
    <location>
        <begin position="179"/>
        <end position="200"/>
    </location>
</feature>
<feature type="transmembrane region" description="Helical" evidence="8">
    <location>
        <begin position="35"/>
        <end position="54"/>
    </location>
</feature>
<dbReference type="SUPFAM" id="SSF103473">
    <property type="entry name" value="MFS general substrate transporter"/>
    <property type="match status" value="1"/>
</dbReference>
<comment type="caution">
    <text evidence="10">The sequence shown here is derived from an EMBL/GenBank/DDBJ whole genome shotgun (WGS) entry which is preliminary data.</text>
</comment>
<feature type="transmembrane region" description="Helical" evidence="8">
    <location>
        <begin position="150"/>
        <end position="173"/>
    </location>
</feature>
<dbReference type="Gene3D" id="1.20.1250.20">
    <property type="entry name" value="MFS general substrate transporter like domains"/>
    <property type="match status" value="1"/>
</dbReference>
<protein>
    <submittedName>
        <fullName evidence="10">POT-family proton dependent transporter</fullName>
    </submittedName>
</protein>
<comment type="subcellular location">
    <subcellularLocation>
        <location evidence="1">Cell membrane</location>
        <topology evidence="1">Multi-pass membrane protein</topology>
    </subcellularLocation>
</comment>
<feature type="transmembrane region" description="Helical" evidence="8">
    <location>
        <begin position="357"/>
        <end position="381"/>
    </location>
</feature>
<keyword evidence="3" id="KW-1003">Cell membrane</keyword>
<dbReference type="RefSeq" id="WP_188792647.1">
    <property type="nucleotide sequence ID" value="NZ_BMJA01000001.1"/>
</dbReference>
<evidence type="ECO:0000256" key="3">
    <source>
        <dbReference type="ARBA" id="ARBA00022475"/>
    </source>
</evidence>
<evidence type="ECO:0000256" key="1">
    <source>
        <dbReference type="ARBA" id="ARBA00004651"/>
    </source>
</evidence>
<keyword evidence="5" id="KW-0653">Protein transport</keyword>
<dbReference type="InterPro" id="IPR005279">
    <property type="entry name" value="Dipep/tripep_permease"/>
</dbReference>
<feature type="transmembrane region" description="Helical" evidence="8">
    <location>
        <begin position="423"/>
        <end position="448"/>
    </location>
</feature>
<dbReference type="Pfam" id="PF00854">
    <property type="entry name" value="PTR2"/>
    <property type="match status" value="1"/>
</dbReference>
<dbReference type="CDD" id="cd17346">
    <property type="entry name" value="MFS_DtpA_like"/>
    <property type="match status" value="1"/>
</dbReference>
<evidence type="ECO:0000256" key="8">
    <source>
        <dbReference type="SAM" id="Phobius"/>
    </source>
</evidence>
<gene>
    <name evidence="10" type="ORF">GCM10010981_04580</name>
</gene>
<reference evidence="11" key="1">
    <citation type="journal article" date="2019" name="Int. J. Syst. Evol. Microbiol.">
        <title>The Global Catalogue of Microorganisms (GCM) 10K type strain sequencing project: providing services to taxonomists for standard genome sequencing and annotation.</title>
        <authorList>
            <consortium name="The Broad Institute Genomics Platform"/>
            <consortium name="The Broad Institute Genome Sequencing Center for Infectious Disease"/>
            <person name="Wu L."/>
            <person name="Ma J."/>
        </authorList>
    </citation>
    <scope>NUCLEOTIDE SEQUENCE [LARGE SCALE GENOMIC DNA]</scope>
    <source>
        <strain evidence="11">CGMCC 1.15439</strain>
    </source>
</reference>
<dbReference type="InterPro" id="IPR000109">
    <property type="entry name" value="POT_fam"/>
</dbReference>
<evidence type="ECO:0000313" key="11">
    <source>
        <dbReference type="Proteomes" id="UP000620046"/>
    </source>
</evidence>
<sequence length="517" mass="55963">MDVTTCSQELAQAHSPTRTRSAFVAVVMIEMWERFGYYGTASLLVLFMVQRLGLSEAQVNLIWGAFSVMIFAMLVIGGWIGDKVLGAKRCLLLGAVTLALGYLLLCLSGDRLSYVFTALSVIIVGNALFKPNAANLVRRIYEGSNAHFDSAFTLYYMGSNFAAAAAVLLTPWVKDRWGWYVAFALCCAGLLVSLIHYAVMLRKLDGVGSLPDSRPLPKHRFVLVLAGMVVTLFGAIYLLRHSNMGVDCVYTGGVIVVGIFVHMILRGSRQERAGLMAALILLVEASLFFIFYQQLATSLTLFALRNVDGNQMLFGHHLFTWSPAQYPAMNAVWILALSPMLAWLYRRLGQRDLPVAAKFAIGFGSVAAGFFSFGLSGMVAVHGMVPSWIMLLGYGFYSLGELLVAALGLAMISRYVPARMGGFMIGAFFVAGGVAQYLGAMIANLASLPSQVKNPLLSLPIYTHLFDQLGLLALAGAVIALALLPFINRLSSTHEACREGLASTDSQVVAATQASML</sequence>
<feature type="domain" description="Major facilitator superfamily (MFS) profile" evidence="9">
    <location>
        <begin position="1"/>
        <end position="488"/>
    </location>
</feature>
<dbReference type="InterPro" id="IPR020846">
    <property type="entry name" value="MFS_dom"/>
</dbReference>
<keyword evidence="2" id="KW-0813">Transport</keyword>
<evidence type="ECO:0000313" key="10">
    <source>
        <dbReference type="EMBL" id="GGA19661.1"/>
    </source>
</evidence>
<feature type="transmembrane region" description="Helical" evidence="8">
    <location>
        <begin position="277"/>
        <end position="304"/>
    </location>
</feature>
<evidence type="ECO:0000256" key="6">
    <source>
        <dbReference type="ARBA" id="ARBA00022989"/>
    </source>
</evidence>
<keyword evidence="7 8" id="KW-0472">Membrane</keyword>
<evidence type="ECO:0000256" key="7">
    <source>
        <dbReference type="ARBA" id="ARBA00023136"/>
    </source>
</evidence>
<evidence type="ECO:0000259" key="9">
    <source>
        <dbReference type="PROSITE" id="PS50850"/>
    </source>
</evidence>
<proteinExistence type="predicted"/>
<feature type="transmembrane region" description="Helical" evidence="8">
    <location>
        <begin position="387"/>
        <end position="411"/>
    </location>
</feature>
<organism evidence="10 11">
    <name type="scientific">Dyella nitratireducens</name>
    <dbReference type="NCBI Taxonomy" id="1849580"/>
    <lineage>
        <taxon>Bacteria</taxon>
        <taxon>Pseudomonadati</taxon>
        <taxon>Pseudomonadota</taxon>
        <taxon>Gammaproteobacteria</taxon>
        <taxon>Lysobacterales</taxon>
        <taxon>Rhodanobacteraceae</taxon>
        <taxon>Dyella</taxon>
    </lineage>
</organism>
<keyword evidence="11" id="KW-1185">Reference proteome</keyword>
<dbReference type="PANTHER" id="PTHR23517">
    <property type="entry name" value="RESISTANCE PROTEIN MDTM, PUTATIVE-RELATED-RELATED"/>
    <property type="match status" value="1"/>
</dbReference>
<dbReference type="Proteomes" id="UP000620046">
    <property type="component" value="Unassembled WGS sequence"/>
</dbReference>
<feature type="transmembrane region" description="Helical" evidence="8">
    <location>
        <begin position="111"/>
        <end position="129"/>
    </location>
</feature>
<keyword evidence="4 8" id="KW-0812">Transmembrane</keyword>
<keyword evidence="6 8" id="KW-1133">Transmembrane helix</keyword>
<name>A0ABQ1FKE8_9GAMM</name>
<evidence type="ECO:0000256" key="5">
    <source>
        <dbReference type="ARBA" id="ARBA00022856"/>
    </source>
</evidence>
<dbReference type="NCBIfam" id="TIGR00924">
    <property type="entry name" value="yjdL_sub1_fam"/>
    <property type="match status" value="1"/>
</dbReference>
<dbReference type="PROSITE" id="PS50850">
    <property type="entry name" value="MFS"/>
    <property type="match status" value="1"/>
</dbReference>
<dbReference type="PANTHER" id="PTHR23517:SF15">
    <property type="entry name" value="PROTON-DEPENDENT OLIGOPEPTIDE FAMILY TRANSPORT PROTEIN"/>
    <property type="match status" value="1"/>
</dbReference>
<accession>A0ABQ1FKE8</accession>
<feature type="transmembrane region" description="Helical" evidence="8">
    <location>
        <begin position="244"/>
        <end position="265"/>
    </location>
</feature>